<dbReference type="InterPro" id="IPR017441">
    <property type="entry name" value="Protein_kinase_ATP_BS"/>
</dbReference>
<feature type="domain" description="Protein kinase" evidence="7">
    <location>
        <begin position="81"/>
        <end position="241"/>
    </location>
</feature>
<dbReference type="SUPFAM" id="SSF56112">
    <property type="entry name" value="Protein kinase-like (PK-like)"/>
    <property type="match status" value="1"/>
</dbReference>
<dbReference type="PANTHER" id="PTHR27005">
    <property type="entry name" value="WALL-ASSOCIATED RECEPTOR KINASE-LIKE 21"/>
    <property type="match status" value="1"/>
</dbReference>
<organism evidence="8">
    <name type="scientific">Oryza sativa subsp. japonica</name>
    <name type="common">Rice</name>
    <dbReference type="NCBI Taxonomy" id="39947"/>
    <lineage>
        <taxon>Eukaryota</taxon>
        <taxon>Viridiplantae</taxon>
        <taxon>Streptophyta</taxon>
        <taxon>Embryophyta</taxon>
        <taxon>Tracheophyta</taxon>
        <taxon>Spermatophyta</taxon>
        <taxon>Magnoliopsida</taxon>
        <taxon>Liliopsida</taxon>
        <taxon>Poales</taxon>
        <taxon>Poaceae</taxon>
        <taxon>BOP clade</taxon>
        <taxon>Oryzoideae</taxon>
        <taxon>Oryzeae</taxon>
        <taxon>Oryzinae</taxon>
        <taxon>Oryza</taxon>
        <taxon>Oryza sativa</taxon>
    </lineage>
</organism>
<dbReference type="Proteomes" id="UP000007752">
    <property type="component" value="Chromosome 11"/>
</dbReference>
<evidence type="ECO:0000256" key="5">
    <source>
        <dbReference type="PROSITE-ProRule" id="PRU10141"/>
    </source>
</evidence>
<evidence type="ECO:0000259" key="7">
    <source>
        <dbReference type="PROSITE" id="PS50011"/>
    </source>
</evidence>
<dbReference type="PROSITE" id="PS00108">
    <property type="entry name" value="PROTEIN_KINASE_ST"/>
    <property type="match status" value="1"/>
</dbReference>
<dbReference type="SMART" id="SM00220">
    <property type="entry name" value="S_TKc"/>
    <property type="match status" value="1"/>
</dbReference>
<evidence type="ECO:0000256" key="4">
    <source>
        <dbReference type="ARBA" id="ARBA00022840"/>
    </source>
</evidence>
<evidence type="ECO:0000256" key="1">
    <source>
        <dbReference type="ARBA" id="ARBA00022679"/>
    </source>
</evidence>
<keyword evidence="3" id="KW-0418">Kinase</keyword>
<dbReference type="EMBL" id="CM000148">
    <property type="protein sequence ID" value="EEE52272.1"/>
    <property type="molecule type" value="Genomic_DNA"/>
</dbReference>
<reference evidence="8" key="2">
    <citation type="submission" date="2008-12" db="EMBL/GenBank/DDBJ databases">
        <title>Improved gene annotation of the rice (Oryza sativa) genomes.</title>
        <authorList>
            <person name="Wang J."/>
            <person name="Li R."/>
            <person name="Fan W."/>
            <person name="Huang Q."/>
            <person name="Zhang J."/>
            <person name="Zhou Y."/>
            <person name="Hu Y."/>
            <person name="Zi S."/>
            <person name="Li J."/>
            <person name="Ni P."/>
            <person name="Zheng H."/>
            <person name="Zhang Y."/>
            <person name="Zhao M."/>
            <person name="Hao Q."/>
            <person name="McDermott J."/>
            <person name="Samudrala R."/>
            <person name="Kristiansen K."/>
            <person name="Wong G.K.-S."/>
        </authorList>
    </citation>
    <scope>NUCLEOTIDE SEQUENCE</scope>
</reference>
<reference evidence="8" key="1">
    <citation type="journal article" date="2005" name="PLoS Biol.">
        <title>The genomes of Oryza sativa: a history of duplications.</title>
        <authorList>
            <person name="Yu J."/>
            <person name="Wang J."/>
            <person name="Lin W."/>
            <person name="Li S."/>
            <person name="Li H."/>
            <person name="Zhou J."/>
            <person name="Ni P."/>
            <person name="Dong W."/>
            <person name="Hu S."/>
            <person name="Zeng C."/>
            <person name="Zhang J."/>
            <person name="Zhang Y."/>
            <person name="Li R."/>
            <person name="Xu Z."/>
            <person name="Li S."/>
            <person name="Li X."/>
            <person name="Zheng H."/>
            <person name="Cong L."/>
            <person name="Lin L."/>
            <person name="Yin J."/>
            <person name="Geng J."/>
            <person name="Li G."/>
            <person name="Shi J."/>
            <person name="Liu J."/>
            <person name="Lv H."/>
            <person name="Li J."/>
            <person name="Wang J."/>
            <person name="Deng Y."/>
            <person name="Ran L."/>
            <person name="Shi X."/>
            <person name="Wang X."/>
            <person name="Wu Q."/>
            <person name="Li C."/>
            <person name="Ren X."/>
            <person name="Wang J."/>
            <person name="Wang X."/>
            <person name="Li D."/>
            <person name="Liu D."/>
            <person name="Zhang X."/>
            <person name="Ji Z."/>
            <person name="Zhao W."/>
            <person name="Sun Y."/>
            <person name="Zhang Z."/>
            <person name="Bao J."/>
            <person name="Han Y."/>
            <person name="Dong L."/>
            <person name="Ji J."/>
            <person name="Chen P."/>
            <person name="Wu S."/>
            <person name="Liu J."/>
            <person name="Xiao Y."/>
            <person name="Bu D."/>
            <person name="Tan J."/>
            <person name="Yang L."/>
            <person name="Ye C."/>
            <person name="Zhang J."/>
            <person name="Xu J."/>
            <person name="Zhou Y."/>
            <person name="Yu Y."/>
            <person name="Zhang B."/>
            <person name="Zhuang S."/>
            <person name="Wei H."/>
            <person name="Liu B."/>
            <person name="Lei M."/>
            <person name="Yu H."/>
            <person name="Li Y."/>
            <person name="Xu H."/>
            <person name="Wei S."/>
            <person name="He X."/>
            <person name="Fang L."/>
            <person name="Zhang Z."/>
            <person name="Zhang Y."/>
            <person name="Huang X."/>
            <person name="Su Z."/>
            <person name="Tong W."/>
            <person name="Li J."/>
            <person name="Tong Z."/>
            <person name="Li S."/>
            <person name="Ye J."/>
            <person name="Wang L."/>
            <person name="Fang L."/>
            <person name="Lei T."/>
            <person name="Chen C."/>
            <person name="Chen H."/>
            <person name="Xu Z."/>
            <person name="Li H."/>
            <person name="Huang H."/>
            <person name="Zhang F."/>
            <person name="Xu H."/>
            <person name="Li N."/>
            <person name="Zhao C."/>
            <person name="Li S."/>
            <person name="Dong L."/>
            <person name="Huang Y."/>
            <person name="Li L."/>
            <person name="Xi Y."/>
            <person name="Qi Q."/>
            <person name="Li W."/>
            <person name="Zhang B."/>
            <person name="Hu W."/>
            <person name="Zhang Y."/>
            <person name="Tian X."/>
            <person name="Jiao Y."/>
            <person name="Liang X."/>
            <person name="Jin J."/>
            <person name="Gao L."/>
            <person name="Zheng W."/>
            <person name="Hao B."/>
            <person name="Liu S."/>
            <person name="Wang W."/>
            <person name="Yuan L."/>
            <person name="Cao M."/>
            <person name="McDermott J."/>
            <person name="Samudrala R."/>
            <person name="Wang J."/>
            <person name="Wong G.K."/>
            <person name="Yang H."/>
        </authorList>
    </citation>
    <scope>NUCLEOTIDE SEQUENCE [LARGE SCALE GENOMIC DNA]</scope>
</reference>
<evidence type="ECO:0000256" key="3">
    <source>
        <dbReference type="ARBA" id="ARBA00022777"/>
    </source>
</evidence>
<keyword evidence="6" id="KW-0723">Serine/threonine-protein kinase</keyword>
<evidence type="ECO:0000313" key="8">
    <source>
        <dbReference type="EMBL" id="EEE52272.1"/>
    </source>
</evidence>
<dbReference type="GO" id="GO:0004674">
    <property type="term" value="F:protein serine/threonine kinase activity"/>
    <property type="evidence" value="ECO:0007669"/>
    <property type="project" value="UniProtKB-KW"/>
</dbReference>
<evidence type="ECO:0000256" key="6">
    <source>
        <dbReference type="RuleBase" id="RU000304"/>
    </source>
</evidence>
<evidence type="ECO:0000256" key="2">
    <source>
        <dbReference type="ARBA" id="ARBA00022741"/>
    </source>
</evidence>
<dbReference type="InterPro" id="IPR045274">
    <property type="entry name" value="WAK-like"/>
</dbReference>
<sequence length="241" mass="26825">MRGKACHASTAASNHGDWLTAMASPSDDGWESPIMQASAITAWTTTSIPGENMCAATARDIVGMDNGIRNFTEDEIETITRGYTTLIGKGGFGEVYRGVLHYDDLVAVKRYIRGDLIQEFMEEVRIHSQINHKNIVKLIGYCRGENSLLMVTEYISNGNLEDIILHNRKVAMRLDTRLGIAIGCAQALCHMHSMHLSTGSLVCHGDIKPANILLDDNLTAWIVKASFWWDHSTHSECKRKY</sequence>
<keyword evidence="2 5" id="KW-0547">Nucleotide-binding</keyword>
<dbReference type="InterPro" id="IPR008271">
    <property type="entry name" value="Ser/Thr_kinase_AS"/>
</dbReference>
<keyword evidence="4 5" id="KW-0067">ATP-binding</keyword>
<dbReference type="InterPro" id="IPR011009">
    <property type="entry name" value="Kinase-like_dom_sf"/>
</dbReference>
<dbReference type="InterPro" id="IPR000719">
    <property type="entry name" value="Prot_kinase_dom"/>
</dbReference>
<protein>
    <recommendedName>
        <fullName evidence="7">Protein kinase domain-containing protein</fullName>
    </recommendedName>
</protein>
<dbReference type="Gene3D" id="1.10.510.10">
    <property type="entry name" value="Transferase(Phosphotransferase) domain 1"/>
    <property type="match status" value="1"/>
</dbReference>
<dbReference type="GO" id="GO:0007166">
    <property type="term" value="P:cell surface receptor signaling pathway"/>
    <property type="evidence" value="ECO:0007669"/>
    <property type="project" value="InterPro"/>
</dbReference>
<dbReference type="GO" id="GO:0005524">
    <property type="term" value="F:ATP binding"/>
    <property type="evidence" value="ECO:0007669"/>
    <property type="project" value="UniProtKB-UniRule"/>
</dbReference>
<feature type="binding site" evidence="5">
    <location>
        <position position="109"/>
    </location>
    <ligand>
        <name>ATP</name>
        <dbReference type="ChEBI" id="CHEBI:30616"/>
    </ligand>
</feature>
<dbReference type="Pfam" id="PF00069">
    <property type="entry name" value="Pkinase"/>
    <property type="match status" value="1"/>
</dbReference>
<accession>B9GB66</accession>
<dbReference type="PROSITE" id="PS00107">
    <property type="entry name" value="PROTEIN_KINASE_ATP"/>
    <property type="match status" value="1"/>
</dbReference>
<proteinExistence type="inferred from homology"/>
<name>B9GB66_ORYSJ</name>
<dbReference type="FunFam" id="3.30.200.20:FF:000337">
    <property type="entry name" value="Wall-associated receptor kinase 3"/>
    <property type="match status" value="1"/>
</dbReference>
<dbReference type="AlphaFoldDB" id="B9GB66"/>
<keyword evidence="1" id="KW-0808">Transferase</keyword>
<dbReference type="PANTHER" id="PTHR27005:SF87">
    <property type="entry name" value="OS11G0556600 PROTEIN"/>
    <property type="match status" value="1"/>
</dbReference>
<gene>
    <name evidence="8" type="ORF">OsJ_34242</name>
</gene>
<comment type="similarity">
    <text evidence="6">Belongs to the protein kinase superfamily.</text>
</comment>
<dbReference type="PROSITE" id="PS50011">
    <property type="entry name" value="PROTEIN_KINASE_DOM"/>
    <property type="match status" value="1"/>
</dbReference>